<dbReference type="AlphaFoldDB" id="A0A3Q7IUD3"/>
<evidence type="ECO:0000313" key="2">
    <source>
        <dbReference type="EnsemblPlants" id="Solyc11g022423.1.1"/>
    </source>
</evidence>
<sequence length="131" mass="15141">MNLDILYLNEDLSTTNHLPSQDLTTLCRLFHDPEGLKNTIQLSQRMVKSFFEILSMTDNHGDFLISSQLNRGDRISIRNNEEIIQPKGFISIATTSLLLPLSFQDVFNFFKDDKTRNQGMVVIKRNDCIYL</sequence>
<reference evidence="2" key="1">
    <citation type="journal article" date="2012" name="Nature">
        <title>The tomato genome sequence provides insights into fleshy fruit evolution.</title>
        <authorList>
            <consortium name="Tomato Genome Consortium"/>
        </authorList>
    </citation>
    <scope>NUCLEOTIDE SEQUENCE [LARGE SCALE GENOMIC DNA]</scope>
    <source>
        <strain evidence="2">cv. Heinz 1706</strain>
    </source>
</reference>
<organism evidence="2">
    <name type="scientific">Solanum lycopersicum</name>
    <name type="common">Tomato</name>
    <name type="synonym">Lycopersicon esculentum</name>
    <dbReference type="NCBI Taxonomy" id="4081"/>
    <lineage>
        <taxon>Eukaryota</taxon>
        <taxon>Viridiplantae</taxon>
        <taxon>Streptophyta</taxon>
        <taxon>Embryophyta</taxon>
        <taxon>Tracheophyta</taxon>
        <taxon>Spermatophyta</taxon>
        <taxon>Magnoliopsida</taxon>
        <taxon>eudicotyledons</taxon>
        <taxon>Gunneridae</taxon>
        <taxon>Pentapetalae</taxon>
        <taxon>asterids</taxon>
        <taxon>lamiids</taxon>
        <taxon>Solanales</taxon>
        <taxon>Solanaceae</taxon>
        <taxon>Solanoideae</taxon>
        <taxon>Solaneae</taxon>
        <taxon>Solanum</taxon>
        <taxon>Solanum subgen. Lycopersicon</taxon>
    </lineage>
</organism>
<dbReference type="PANTHER" id="PTHR45654:SF9">
    <property type="entry name" value="HOMEOBOX-LEUCINE ZIPPER PROTEIN HDG10-RELATED"/>
    <property type="match status" value="1"/>
</dbReference>
<name>A0A3Q7IUD3_SOLLC</name>
<evidence type="ECO:0000259" key="1">
    <source>
        <dbReference type="Pfam" id="PF25797"/>
    </source>
</evidence>
<dbReference type="InParanoid" id="A0A3Q7IUD3"/>
<dbReference type="EnsemblPlants" id="Solyc11g022423.1.1">
    <property type="protein sequence ID" value="Solyc11g022423.1.1"/>
    <property type="gene ID" value="Solyc11g022423.1"/>
</dbReference>
<feature type="domain" description="HD-Zip IV C-terminal" evidence="1">
    <location>
        <begin position="33"/>
        <end position="125"/>
    </location>
</feature>
<proteinExistence type="predicted"/>
<reference evidence="2" key="2">
    <citation type="submission" date="2019-01" db="UniProtKB">
        <authorList>
            <consortium name="EnsemblPlants"/>
        </authorList>
    </citation>
    <scope>IDENTIFICATION</scope>
    <source>
        <strain evidence="2">cv. Heinz 1706</strain>
    </source>
</reference>
<evidence type="ECO:0000313" key="3">
    <source>
        <dbReference type="Proteomes" id="UP000004994"/>
    </source>
</evidence>
<protein>
    <recommendedName>
        <fullName evidence="1">HD-Zip IV C-terminal domain-containing protein</fullName>
    </recommendedName>
</protein>
<dbReference type="InterPro" id="IPR057993">
    <property type="entry name" value="HD-Zip_IV_C"/>
</dbReference>
<dbReference type="Pfam" id="PF25797">
    <property type="entry name" value="PDF2_C"/>
    <property type="match status" value="1"/>
</dbReference>
<accession>A0A3Q7IUD3</accession>
<dbReference type="InterPro" id="IPR042160">
    <property type="entry name" value="HD-Zip_IV"/>
</dbReference>
<dbReference type="Gramene" id="Solyc11g022423.1.1">
    <property type="protein sequence ID" value="Solyc11g022423.1.1"/>
    <property type="gene ID" value="Solyc11g022423.1"/>
</dbReference>
<dbReference type="PANTHER" id="PTHR45654">
    <property type="entry name" value="HOMEOBOX-LEUCINE ZIPPER PROTEIN MERISTEM L1"/>
    <property type="match status" value="1"/>
</dbReference>
<keyword evidence="3" id="KW-1185">Reference proteome</keyword>
<dbReference type="STRING" id="4081.A0A3Q7IUD3"/>
<dbReference type="Proteomes" id="UP000004994">
    <property type="component" value="Chromosome 11"/>
</dbReference>